<evidence type="ECO:0000313" key="1">
    <source>
        <dbReference type="EMBL" id="GKU87049.1"/>
    </source>
</evidence>
<evidence type="ECO:0000313" key="2">
    <source>
        <dbReference type="Proteomes" id="UP001054252"/>
    </source>
</evidence>
<protein>
    <submittedName>
        <fullName evidence="1">Uncharacterized protein</fullName>
    </submittedName>
</protein>
<comment type="caution">
    <text evidence="1">The sequence shown here is derived from an EMBL/GenBank/DDBJ whole genome shotgun (WGS) entry which is preliminary data.</text>
</comment>
<sequence length="43" mass="4954">MTFNLRKFLQDLSRFRDKSRKFCDFSVLRGAGDRAKKETGLGG</sequence>
<proteinExistence type="predicted"/>
<name>A0AAV5HMA2_9ROSI</name>
<keyword evidence="2" id="KW-1185">Reference proteome</keyword>
<accession>A0AAV5HMA2</accession>
<reference evidence="1 2" key="1">
    <citation type="journal article" date="2021" name="Commun. Biol.">
        <title>The genome of Shorea leprosula (Dipterocarpaceae) highlights the ecological relevance of drought in aseasonal tropical rainforests.</title>
        <authorList>
            <person name="Ng K.K.S."/>
            <person name="Kobayashi M.J."/>
            <person name="Fawcett J.A."/>
            <person name="Hatakeyama M."/>
            <person name="Paape T."/>
            <person name="Ng C.H."/>
            <person name="Ang C.C."/>
            <person name="Tnah L.H."/>
            <person name="Lee C.T."/>
            <person name="Nishiyama T."/>
            <person name="Sese J."/>
            <person name="O'Brien M.J."/>
            <person name="Copetti D."/>
            <person name="Mohd Noor M.I."/>
            <person name="Ong R.C."/>
            <person name="Putra M."/>
            <person name="Sireger I.Z."/>
            <person name="Indrioko S."/>
            <person name="Kosugi Y."/>
            <person name="Izuno A."/>
            <person name="Isagi Y."/>
            <person name="Lee S.L."/>
            <person name="Shimizu K.K."/>
        </authorList>
    </citation>
    <scope>NUCLEOTIDE SEQUENCE [LARGE SCALE GENOMIC DNA]</scope>
    <source>
        <strain evidence="1">214</strain>
    </source>
</reference>
<dbReference type="AlphaFoldDB" id="A0AAV5HMA2"/>
<dbReference type="EMBL" id="BPVZ01000001">
    <property type="protein sequence ID" value="GKU87049.1"/>
    <property type="molecule type" value="Genomic_DNA"/>
</dbReference>
<gene>
    <name evidence="1" type="ORF">SLEP1_g1504</name>
</gene>
<organism evidence="1 2">
    <name type="scientific">Rubroshorea leprosula</name>
    <dbReference type="NCBI Taxonomy" id="152421"/>
    <lineage>
        <taxon>Eukaryota</taxon>
        <taxon>Viridiplantae</taxon>
        <taxon>Streptophyta</taxon>
        <taxon>Embryophyta</taxon>
        <taxon>Tracheophyta</taxon>
        <taxon>Spermatophyta</taxon>
        <taxon>Magnoliopsida</taxon>
        <taxon>eudicotyledons</taxon>
        <taxon>Gunneridae</taxon>
        <taxon>Pentapetalae</taxon>
        <taxon>rosids</taxon>
        <taxon>malvids</taxon>
        <taxon>Malvales</taxon>
        <taxon>Dipterocarpaceae</taxon>
        <taxon>Rubroshorea</taxon>
    </lineage>
</organism>
<dbReference type="Proteomes" id="UP001054252">
    <property type="component" value="Unassembled WGS sequence"/>
</dbReference>